<proteinExistence type="predicted"/>
<dbReference type="NCBIfam" id="TIGR02283">
    <property type="entry name" value="MltB_2"/>
    <property type="match status" value="1"/>
</dbReference>
<dbReference type="GO" id="GO:0008933">
    <property type="term" value="F:peptidoglycan lytic transglycosylase activity"/>
    <property type="evidence" value="ECO:0007669"/>
    <property type="project" value="TreeGrafter"/>
</dbReference>
<dbReference type="SUPFAM" id="SSF53955">
    <property type="entry name" value="Lysozyme-like"/>
    <property type="match status" value="1"/>
</dbReference>
<evidence type="ECO:0000259" key="3">
    <source>
        <dbReference type="Pfam" id="PF13406"/>
    </source>
</evidence>
<dbReference type="InterPro" id="IPR036366">
    <property type="entry name" value="PGBDSf"/>
</dbReference>
<dbReference type="InterPro" id="IPR023346">
    <property type="entry name" value="Lysozyme-like_dom_sf"/>
</dbReference>
<evidence type="ECO:0000256" key="1">
    <source>
        <dbReference type="SAM" id="MobiDB-lite"/>
    </source>
</evidence>
<protein>
    <submittedName>
        <fullName evidence="4">Lytic murein transglycosylase</fullName>
    </submittedName>
</protein>
<gene>
    <name evidence="4" type="ORF">GHK48_28180</name>
</gene>
<feature type="region of interest" description="Disordered" evidence="1">
    <location>
        <begin position="25"/>
        <end position="70"/>
    </location>
</feature>
<organism evidence="4 5">
    <name type="scientific">Rhizobium fredii</name>
    <name type="common">Sinorhizobium fredii</name>
    <dbReference type="NCBI Taxonomy" id="380"/>
    <lineage>
        <taxon>Bacteria</taxon>
        <taxon>Pseudomonadati</taxon>
        <taxon>Pseudomonadota</taxon>
        <taxon>Alphaproteobacteria</taxon>
        <taxon>Hyphomicrobiales</taxon>
        <taxon>Rhizobiaceae</taxon>
        <taxon>Sinorhizobium/Ensifer group</taxon>
        <taxon>Sinorhizobium</taxon>
    </lineage>
</organism>
<dbReference type="Gene3D" id="1.10.530.10">
    <property type="match status" value="1"/>
</dbReference>
<dbReference type="EMBL" id="WISZ01000207">
    <property type="protein sequence ID" value="MQX12020.1"/>
    <property type="molecule type" value="Genomic_DNA"/>
</dbReference>
<dbReference type="SUPFAM" id="SSF47090">
    <property type="entry name" value="PGBD-like"/>
    <property type="match status" value="1"/>
</dbReference>
<dbReference type="PANTHER" id="PTHR30163">
    <property type="entry name" value="MEMBRANE-BOUND LYTIC MUREIN TRANSGLYCOSYLASE B"/>
    <property type="match status" value="1"/>
</dbReference>
<feature type="domain" description="Peptidoglycan binding-like" evidence="2">
    <location>
        <begin position="434"/>
        <end position="488"/>
    </location>
</feature>
<dbReference type="Gene3D" id="1.10.8.350">
    <property type="entry name" value="Bacterial muramidase"/>
    <property type="match status" value="1"/>
</dbReference>
<comment type="caution">
    <text evidence="4">The sequence shown here is derived from an EMBL/GenBank/DDBJ whole genome shotgun (WGS) entry which is preliminary data.</text>
</comment>
<evidence type="ECO:0000313" key="5">
    <source>
        <dbReference type="Proteomes" id="UP000466694"/>
    </source>
</evidence>
<dbReference type="CDD" id="cd13399">
    <property type="entry name" value="Slt35-like"/>
    <property type="match status" value="1"/>
</dbReference>
<dbReference type="Pfam" id="PF13406">
    <property type="entry name" value="SLT_2"/>
    <property type="match status" value="1"/>
</dbReference>
<dbReference type="InterPro" id="IPR002477">
    <property type="entry name" value="Peptidoglycan-bd-like"/>
</dbReference>
<dbReference type="Proteomes" id="UP000466694">
    <property type="component" value="Unassembled WGS sequence"/>
</dbReference>
<sequence length="489" mass="52110">MRLMPRIRSWVAGLRIGATPLCPAGHLPHKGGDRLEASAQPNSTAATNATPSTGGGGCRPPISPLVGEMPGRAEGGRNLARILATAAALLALHLPAHAASKAAVETQFRQWLQNDLWPEARQAGISAAAFKAAFADVKLNWDLPDMAPPGFPKAKERKQSQAEFSSPGSYFSEKRLQGLAATGRSLASAHASTLKRIERSYGVPGPVVLAIWGRESGFGRAKIPHPIMDVLATKAFMSTRPELFRRELIAALTILASGDVKEAEMRGSWAGAMGQPQFLPSSFLKYAVDFDGDGRRDIWNSVPDSLASIANYLAQKGWQDGRDWGFEVSIPGGVSCAQEGPDLARPIADWAGMGITRVSGKAFPPAERSASGMMLVPAGTHGPGFVVTPNFYVIKEYNNSDLYALFIGNLADRIASGGGPFRGEWGDVGKMLRSDVLGMQKALVSIGYDVGKVDGLPGYKTRRSLGDWQAKNGLAPTCFPDPSLKAKLH</sequence>
<feature type="domain" description="Transglycosylase SLT" evidence="3">
    <location>
        <begin position="107"/>
        <end position="412"/>
    </location>
</feature>
<dbReference type="AlphaFoldDB" id="A0A844AM42"/>
<dbReference type="GO" id="GO:0009253">
    <property type="term" value="P:peptidoglycan catabolic process"/>
    <property type="evidence" value="ECO:0007669"/>
    <property type="project" value="TreeGrafter"/>
</dbReference>
<dbReference type="Pfam" id="PF01471">
    <property type="entry name" value="PG_binding_1"/>
    <property type="match status" value="1"/>
</dbReference>
<reference evidence="4 5" key="1">
    <citation type="journal article" date="2013" name="Genome Biol.">
        <title>Comparative genomics of the core and accessory genomes of 48 Sinorhizobium strains comprising five genospecies.</title>
        <authorList>
            <person name="Sugawara M."/>
            <person name="Epstein B."/>
            <person name="Badgley B.D."/>
            <person name="Unno T."/>
            <person name="Xu L."/>
            <person name="Reese J."/>
            <person name="Gyaneshwar P."/>
            <person name="Denny R."/>
            <person name="Mudge J."/>
            <person name="Bharti A.K."/>
            <person name="Farmer A.D."/>
            <person name="May G.D."/>
            <person name="Woodward J.E."/>
            <person name="Medigue C."/>
            <person name="Vallenet D."/>
            <person name="Lajus A."/>
            <person name="Rouy Z."/>
            <person name="Martinez-Vaz B."/>
            <person name="Tiffin P."/>
            <person name="Young N.D."/>
            <person name="Sadowsky M.J."/>
        </authorList>
    </citation>
    <scope>NUCLEOTIDE SEQUENCE [LARGE SCALE GENOMIC DNA]</scope>
    <source>
        <strain evidence="4 5">USDA205</strain>
    </source>
</reference>
<accession>A0A844AM42</accession>
<feature type="compositionally biased region" description="Low complexity" evidence="1">
    <location>
        <begin position="37"/>
        <end position="52"/>
    </location>
</feature>
<dbReference type="InterPro" id="IPR011970">
    <property type="entry name" value="MltB_2"/>
</dbReference>
<dbReference type="InterPro" id="IPR031304">
    <property type="entry name" value="SLT_2"/>
</dbReference>
<dbReference type="InterPro" id="IPR036365">
    <property type="entry name" value="PGBD-like_sf"/>
</dbReference>
<evidence type="ECO:0000313" key="4">
    <source>
        <dbReference type="EMBL" id="MQX12020.1"/>
    </source>
</evidence>
<name>A0A844AM42_RHIFR</name>
<dbReference type="InterPro" id="IPR043426">
    <property type="entry name" value="MltB-like"/>
</dbReference>
<dbReference type="Gene3D" id="1.10.101.10">
    <property type="entry name" value="PGBD-like superfamily/PGBD"/>
    <property type="match status" value="1"/>
</dbReference>
<dbReference type="PANTHER" id="PTHR30163:SF8">
    <property type="entry name" value="LYTIC MUREIN TRANSGLYCOSYLASE"/>
    <property type="match status" value="1"/>
</dbReference>
<evidence type="ECO:0000259" key="2">
    <source>
        <dbReference type="Pfam" id="PF01471"/>
    </source>
</evidence>